<sequence>MRPPRIAVLVFLLASSFFLIGRALTYNKPYKPSHAAAGNLESEQRSSLWGFMYYNTPFSLFPPNAAISLTDDNSTSFAARPAAFGPKLAPRGLSGQLWVGGGFADDELEANGEFGCSDLPTRGAAGIVRNAKTLRAATVPRVASSSRVKSRQEKSNGVSMLLDHDDRAAIVHARPDLESTARDGSHDKLHEGLTEVPSSHQTSGHAEIENLPESADIEGKIVLLMRGGCGFLEKVMWAQRRGAVAVIVGDNTKGGPLIQMFAHGEEVDNVTIPSVFTARTTAQLLSSLTQPGNFVEDVLDDNGDSVFRVQHKAESDDKSEFGDAFQDKVDAMSRRVSTPRKRGVSSSVPGSDQLVQSGLSRLLFWRQSPSSSRREATGWELVGDWSDEKDRVIHESMGKGETKEPTTDGGLGPKTSPAHARRGSLPTSDRHGSKSHAGLWVTIIPTNSASPFFDTLLVLVVSPLVTLTVVYALLIIRAKIRRRRWRAPKSVVEQLPVRTYHTVAGSTAPATRQPSPASSSPATPLLQSSLLSRQRSRANTVTSEGNDPAQPTLAIPTEPPSETNQGHERMEGAGGFSAEWKKYMGRQVECVVCLEEYVDGVSRVMSLPCGHEFHADCITPWLTTRRRTCPICKGDVVRSLARGSPSNPHYEAYRDDSEDEDIAEASGTRPVDQTPDLEQGILTEPSDSRQEDNWLAFWPNSFGSRTRPQSPPRPEDHNQS</sequence>
<dbReference type="CDD" id="cd04813">
    <property type="entry name" value="PA_1"/>
    <property type="match status" value="1"/>
</dbReference>
<protein>
    <recommendedName>
        <fullName evidence="3">RING-type E3 ubiquitin transferase</fullName>
        <ecNumber evidence="3">2.3.2.27</ecNumber>
    </recommendedName>
</protein>
<feature type="domain" description="RING-type" evidence="14">
    <location>
        <begin position="590"/>
        <end position="633"/>
    </location>
</feature>
<evidence type="ECO:0000256" key="11">
    <source>
        <dbReference type="SAM" id="MobiDB-lite"/>
    </source>
</evidence>
<feature type="signal peptide" evidence="13">
    <location>
        <begin position="1"/>
        <end position="23"/>
    </location>
</feature>
<dbReference type="PANTHER" id="PTHR47168">
    <property type="entry name" value="RING ZINC FINGER DOMAIN SUPERFAMILY PROTEIN-RELATED"/>
    <property type="match status" value="1"/>
</dbReference>
<dbReference type="SMART" id="SM00184">
    <property type="entry name" value="RING"/>
    <property type="match status" value="1"/>
</dbReference>
<evidence type="ECO:0000313" key="15">
    <source>
        <dbReference type="EMBL" id="KAG9250082.1"/>
    </source>
</evidence>
<dbReference type="GO" id="GO:0061630">
    <property type="term" value="F:ubiquitin protein ligase activity"/>
    <property type="evidence" value="ECO:0007669"/>
    <property type="project" value="UniProtKB-EC"/>
</dbReference>
<comment type="subcellular location">
    <subcellularLocation>
        <location evidence="2">Membrane</location>
        <topology evidence="2">Single-pass membrane protein</topology>
    </subcellularLocation>
</comment>
<dbReference type="CDD" id="cd16454">
    <property type="entry name" value="RING-H2_PA-TM-RING"/>
    <property type="match status" value="1"/>
</dbReference>
<dbReference type="RefSeq" id="XP_046114006.1">
    <property type="nucleotide sequence ID" value="XM_046261723.1"/>
</dbReference>
<feature type="region of interest" description="Disordered" evidence="11">
    <location>
        <begin position="332"/>
        <end position="352"/>
    </location>
</feature>
<comment type="caution">
    <text evidence="15">The sequence shown here is derived from an EMBL/GenBank/DDBJ whole genome shotgun (WGS) entry which is preliminary data.</text>
</comment>
<evidence type="ECO:0000256" key="8">
    <source>
        <dbReference type="ARBA" id="ARBA00022989"/>
    </source>
</evidence>
<dbReference type="Pfam" id="PF02225">
    <property type="entry name" value="PA"/>
    <property type="match status" value="1"/>
</dbReference>
<dbReference type="Gene3D" id="3.50.30.30">
    <property type="match status" value="1"/>
</dbReference>
<dbReference type="InterPro" id="IPR013083">
    <property type="entry name" value="Znf_RING/FYVE/PHD"/>
</dbReference>
<feature type="transmembrane region" description="Helical" evidence="12">
    <location>
        <begin position="456"/>
        <end position="476"/>
    </location>
</feature>
<dbReference type="GO" id="GO:0008270">
    <property type="term" value="F:zinc ion binding"/>
    <property type="evidence" value="ECO:0007669"/>
    <property type="project" value="UniProtKB-KW"/>
</dbReference>
<organism evidence="15 16">
    <name type="scientific">Emericellopsis atlantica</name>
    <dbReference type="NCBI Taxonomy" id="2614577"/>
    <lineage>
        <taxon>Eukaryota</taxon>
        <taxon>Fungi</taxon>
        <taxon>Dikarya</taxon>
        <taxon>Ascomycota</taxon>
        <taxon>Pezizomycotina</taxon>
        <taxon>Sordariomycetes</taxon>
        <taxon>Hypocreomycetidae</taxon>
        <taxon>Hypocreales</taxon>
        <taxon>Bionectriaceae</taxon>
        <taxon>Emericellopsis</taxon>
    </lineage>
</organism>
<evidence type="ECO:0000256" key="4">
    <source>
        <dbReference type="ARBA" id="ARBA00022692"/>
    </source>
</evidence>
<evidence type="ECO:0000256" key="3">
    <source>
        <dbReference type="ARBA" id="ARBA00012483"/>
    </source>
</evidence>
<feature type="chain" id="PRO_5040215053" description="RING-type E3 ubiquitin transferase" evidence="13">
    <location>
        <begin position="24"/>
        <end position="720"/>
    </location>
</feature>
<evidence type="ECO:0000256" key="1">
    <source>
        <dbReference type="ARBA" id="ARBA00000900"/>
    </source>
</evidence>
<keyword evidence="7" id="KW-0862">Zinc</keyword>
<evidence type="ECO:0000256" key="9">
    <source>
        <dbReference type="ARBA" id="ARBA00023136"/>
    </source>
</evidence>
<feature type="region of interest" description="Disordered" evidence="11">
    <location>
        <begin position="643"/>
        <end position="720"/>
    </location>
</feature>
<feature type="compositionally biased region" description="Basic and acidic residues" evidence="11">
    <location>
        <begin position="175"/>
        <end position="193"/>
    </location>
</feature>
<evidence type="ECO:0000313" key="16">
    <source>
        <dbReference type="Proteomes" id="UP000887229"/>
    </source>
</evidence>
<dbReference type="EC" id="2.3.2.27" evidence="3"/>
<keyword evidence="13" id="KW-0732">Signal</keyword>
<feature type="compositionally biased region" description="Basic and acidic residues" evidence="11">
    <location>
        <begin position="396"/>
        <end position="406"/>
    </location>
</feature>
<dbReference type="Pfam" id="PF13639">
    <property type="entry name" value="zf-RING_2"/>
    <property type="match status" value="1"/>
</dbReference>
<comment type="catalytic activity">
    <reaction evidence="1">
        <text>S-ubiquitinyl-[E2 ubiquitin-conjugating enzyme]-L-cysteine + [acceptor protein]-L-lysine = [E2 ubiquitin-conjugating enzyme]-L-cysteine + N(6)-ubiquitinyl-[acceptor protein]-L-lysine.</text>
        <dbReference type="EC" id="2.3.2.27"/>
    </reaction>
</comment>
<dbReference type="PROSITE" id="PS50089">
    <property type="entry name" value="ZF_RING_2"/>
    <property type="match status" value="1"/>
</dbReference>
<gene>
    <name evidence="15" type="ORF">F5Z01DRAFT_630319</name>
</gene>
<dbReference type="AlphaFoldDB" id="A0A9P7ZEA9"/>
<feature type="region of interest" description="Disordered" evidence="11">
    <location>
        <begin position="175"/>
        <end position="204"/>
    </location>
</feature>
<evidence type="ECO:0000256" key="12">
    <source>
        <dbReference type="SAM" id="Phobius"/>
    </source>
</evidence>
<dbReference type="Gene3D" id="3.30.40.10">
    <property type="entry name" value="Zinc/RING finger domain, C3HC4 (zinc finger)"/>
    <property type="match status" value="1"/>
</dbReference>
<keyword evidence="5" id="KW-0479">Metal-binding</keyword>
<keyword evidence="16" id="KW-1185">Reference proteome</keyword>
<dbReference type="FunFam" id="3.30.40.10:FF:000364">
    <property type="entry name" value="Protease-associated PA domain protein"/>
    <property type="match status" value="1"/>
</dbReference>
<evidence type="ECO:0000256" key="10">
    <source>
        <dbReference type="PROSITE-ProRule" id="PRU00175"/>
    </source>
</evidence>
<name>A0A9P7ZEA9_9HYPO</name>
<dbReference type="SUPFAM" id="SSF52025">
    <property type="entry name" value="PA domain"/>
    <property type="match status" value="1"/>
</dbReference>
<dbReference type="EMBL" id="MU251283">
    <property type="protein sequence ID" value="KAG9250082.1"/>
    <property type="molecule type" value="Genomic_DNA"/>
</dbReference>
<dbReference type="GO" id="GO:0016020">
    <property type="term" value="C:membrane"/>
    <property type="evidence" value="ECO:0007669"/>
    <property type="project" value="UniProtKB-SubCell"/>
</dbReference>
<feature type="region of interest" description="Disordered" evidence="11">
    <location>
        <begin position="396"/>
        <end position="434"/>
    </location>
</feature>
<keyword evidence="4 12" id="KW-0812">Transmembrane</keyword>
<keyword evidence="8 12" id="KW-1133">Transmembrane helix</keyword>
<evidence type="ECO:0000256" key="6">
    <source>
        <dbReference type="ARBA" id="ARBA00022771"/>
    </source>
</evidence>
<proteinExistence type="predicted"/>
<feature type="compositionally biased region" description="Low complexity" evidence="11">
    <location>
        <begin position="506"/>
        <end position="533"/>
    </location>
</feature>
<feature type="region of interest" description="Disordered" evidence="11">
    <location>
        <begin position="505"/>
        <end position="571"/>
    </location>
</feature>
<dbReference type="InterPro" id="IPR046450">
    <property type="entry name" value="PA_dom_sf"/>
</dbReference>
<evidence type="ECO:0000256" key="13">
    <source>
        <dbReference type="SAM" id="SignalP"/>
    </source>
</evidence>
<dbReference type="GeneID" id="70292626"/>
<dbReference type="OrthoDB" id="5357315at2759"/>
<accession>A0A9P7ZEA9</accession>
<dbReference type="InterPro" id="IPR003137">
    <property type="entry name" value="PA_domain"/>
</dbReference>
<dbReference type="InterPro" id="IPR001841">
    <property type="entry name" value="Znf_RING"/>
</dbReference>
<keyword evidence="6 10" id="KW-0863">Zinc-finger</keyword>
<dbReference type="InterPro" id="IPR051653">
    <property type="entry name" value="E3_ligase_sorting_rcpt"/>
</dbReference>
<evidence type="ECO:0000256" key="5">
    <source>
        <dbReference type="ARBA" id="ARBA00022723"/>
    </source>
</evidence>
<evidence type="ECO:0000259" key="14">
    <source>
        <dbReference type="PROSITE" id="PS50089"/>
    </source>
</evidence>
<evidence type="ECO:0000256" key="2">
    <source>
        <dbReference type="ARBA" id="ARBA00004167"/>
    </source>
</evidence>
<evidence type="ECO:0000256" key="7">
    <source>
        <dbReference type="ARBA" id="ARBA00022833"/>
    </source>
</evidence>
<dbReference type="SUPFAM" id="SSF57850">
    <property type="entry name" value="RING/U-box"/>
    <property type="match status" value="1"/>
</dbReference>
<reference evidence="15" key="1">
    <citation type="journal article" date="2021" name="IMA Fungus">
        <title>Genomic characterization of three marine fungi, including Emericellopsis atlantica sp. nov. with signatures of a generalist lifestyle and marine biomass degradation.</title>
        <authorList>
            <person name="Hagestad O.C."/>
            <person name="Hou L."/>
            <person name="Andersen J.H."/>
            <person name="Hansen E.H."/>
            <person name="Altermark B."/>
            <person name="Li C."/>
            <person name="Kuhnert E."/>
            <person name="Cox R.J."/>
            <person name="Crous P.W."/>
            <person name="Spatafora J.W."/>
            <person name="Lail K."/>
            <person name="Amirebrahimi M."/>
            <person name="Lipzen A."/>
            <person name="Pangilinan J."/>
            <person name="Andreopoulos W."/>
            <person name="Hayes R.D."/>
            <person name="Ng V."/>
            <person name="Grigoriev I.V."/>
            <person name="Jackson S.A."/>
            <person name="Sutton T.D.S."/>
            <person name="Dobson A.D.W."/>
            <person name="Rama T."/>
        </authorList>
    </citation>
    <scope>NUCLEOTIDE SEQUENCE</scope>
    <source>
        <strain evidence="15">TS7</strain>
    </source>
</reference>
<keyword evidence="9 12" id="KW-0472">Membrane</keyword>
<dbReference type="Proteomes" id="UP000887229">
    <property type="component" value="Unassembled WGS sequence"/>
</dbReference>
<dbReference type="PANTHER" id="PTHR47168:SF1">
    <property type="entry name" value="OS02G0798600 PROTEIN"/>
    <property type="match status" value="1"/>
</dbReference>